<reference evidence="18" key="2">
    <citation type="submission" date="2025-08" db="UniProtKB">
        <authorList>
            <consortium name="Ensembl"/>
        </authorList>
    </citation>
    <scope>IDENTIFICATION</scope>
    <source>
        <strain evidence="18">Thoroughbred</strain>
    </source>
</reference>
<evidence type="ECO:0000256" key="15">
    <source>
        <dbReference type="ARBA" id="ARBA00050664"/>
    </source>
</evidence>
<dbReference type="GeneTree" id="ENSGT00940000160433"/>
<dbReference type="InterPro" id="IPR038578">
    <property type="entry name" value="GT29-like_sf"/>
</dbReference>
<keyword evidence="9" id="KW-0333">Golgi apparatus</keyword>
<dbReference type="PANTHER" id="PTHR45941:SF5">
    <property type="entry name" value="ALPHA-N-ACETYLGALACTOSAMINIDE ALPHA-2,6-SIALYLTRANSFERASE 2"/>
    <property type="match status" value="1"/>
</dbReference>
<keyword evidence="10" id="KW-0472">Membrane</keyword>
<evidence type="ECO:0000256" key="13">
    <source>
        <dbReference type="ARBA" id="ARBA00036348"/>
    </source>
</evidence>
<comment type="catalytic activity">
    <reaction evidence="16">
        <text>a 3-O-[N-acetyl-alpha-D-galactosaminyl]-L-threonyl-[protein] + CMP-N-acetyl-beta-neuraminate = a 3-O-[N-acetyl-alpha-neuraminosyl-(2-&gt;6)-N-acetyl-alpha-D-galactosaminyl]-L-threonyl-[protein] + CMP + H(+)</text>
        <dbReference type="Rhea" id="RHEA:81643"/>
        <dbReference type="Rhea" id="RHEA-COMP:11689"/>
        <dbReference type="Rhea" id="RHEA-COMP:19720"/>
        <dbReference type="ChEBI" id="CHEBI:15378"/>
        <dbReference type="ChEBI" id="CHEBI:57812"/>
        <dbReference type="ChEBI" id="CHEBI:60377"/>
        <dbReference type="ChEBI" id="CHEBI:87075"/>
        <dbReference type="ChEBI" id="CHEBI:231970"/>
    </reaction>
    <physiologicalReaction direction="left-to-right" evidence="16">
        <dbReference type="Rhea" id="RHEA:81644"/>
    </physiologicalReaction>
</comment>
<evidence type="ECO:0000256" key="8">
    <source>
        <dbReference type="ARBA" id="ARBA00022989"/>
    </source>
</evidence>
<evidence type="ECO:0000256" key="12">
    <source>
        <dbReference type="ARBA" id="ARBA00023180"/>
    </source>
</evidence>
<evidence type="ECO:0000256" key="6">
    <source>
        <dbReference type="ARBA" id="ARBA00022692"/>
    </source>
</evidence>
<name>A0A3Q2HUY6_HORSE</name>
<evidence type="ECO:0000256" key="10">
    <source>
        <dbReference type="ARBA" id="ARBA00023136"/>
    </source>
</evidence>
<dbReference type="STRING" id="9796.ENSECAP00000038123"/>
<comment type="similarity">
    <text evidence="3">Belongs to the glycosyltransferase 29 family.</text>
</comment>
<proteinExistence type="inferred from homology"/>
<keyword evidence="5" id="KW-0808">Transferase</keyword>
<dbReference type="InParanoid" id="A0A3Q2HUY6"/>
<comment type="subcellular location">
    <subcellularLocation>
        <location evidence="1">Golgi apparatus membrane</location>
        <topology evidence="1">Single-pass type II membrane protein</topology>
    </subcellularLocation>
</comment>
<evidence type="ECO:0000256" key="4">
    <source>
        <dbReference type="ARBA" id="ARBA00022676"/>
    </source>
</evidence>
<comment type="pathway">
    <text evidence="2">Protein modification; protein glycosylation.</text>
</comment>
<keyword evidence="6" id="KW-0812">Transmembrane</keyword>
<comment type="catalytic activity">
    <reaction evidence="13">
        <text>a beta-D-galactosyl-(1-&gt;3)-N-acetyl-alpha-D-galactosaminyl derivative + CMP-N-acetyl-beta-neuraminate = a beta-D-galactosyl-(1-&gt;3)-[N-acetyl-alpha-neuraminyl-(2-&gt;6)]-N-acetyl-alpha-D-galactosaminyl derivative + CMP + H(+)</text>
        <dbReference type="Rhea" id="RHEA:11136"/>
        <dbReference type="ChEBI" id="CHEBI:15378"/>
        <dbReference type="ChEBI" id="CHEBI:57812"/>
        <dbReference type="ChEBI" id="CHEBI:60377"/>
        <dbReference type="ChEBI" id="CHEBI:133470"/>
        <dbReference type="ChEBI" id="CHEBI:140764"/>
        <dbReference type="EC" id="2.4.3.3"/>
    </reaction>
    <physiologicalReaction direction="left-to-right" evidence="13">
        <dbReference type="Rhea" id="RHEA:11137"/>
    </physiologicalReaction>
</comment>
<evidence type="ECO:0000256" key="14">
    <source>
        <dbReference type="ARBA" id="ARBA00039109"/>
    </source>
</evidence>
<dbReference type="Gene3D" id="3.90.1480.20">
    <property type="entry name" value="Glycosyl transferase family 29"/>
    <property type="match status" value="1"/>
</dbReference>
<evidence type="ECO:0000256" key="16">
    <source>
        <dbReference type="ARBA" id="ARBA00052285"/>
    </source>
</evidence>
<keyword evidence="12" id="KW-0325">Glycoprotein</keyword>
<keyword evidence="19" id="KW-1185">Reference proteome</keyword>
<evidence type="ECO:0000256" key="11">
    <source>
        <dbReference type="ARBA" id="ARBA00023157"/>
    </source>
</evidence>
<dbReference type="Proteomes" id="UP000002281">
    <property type="component" value="Chromosome 11"/>
</dbReference>
<sequence length="430" mass="47894">GARGSGLHGAPARPVLLAAAPDRGCLLRDPLRPVLVGGGAVPGAPVQSQTELCPESGFGRPQDTPAPAPATSWRALWAQEFPSQRFPTRALLTKPCSRNSASSQAFIGPKASNSGTRKSLRCRHPLSLDIRRHPHFRGLFNLSTPVLLSWPLFTQELWDSLSQHKAPYGWQGLSRQAITSTLRLLNGSESTELFTGSREPRPHCIRCAVVGNGGILNGSRQGRNIDAHDYVFRLNGAVIKGFEDDVGTKTSFYGFTVNTMKNSLISYWTLGFTSVPQGQDLHYIFIPSDIRDYVMLRSAILGVRVPEGPDKGDRPWTYFGPEASASKFKLLHPDFISYLTERFLKSKLINTTFGDLYMPSTGALMLLTALHTCDQVSAYGFITRNYWKFSDHYFERIKKPLIFYANHDLSLEAALWRDLHKAGILWLYQR</sequence>
<evidence type="ECO:0000256" key="9">
    <source>
        <dbReference type="ARBA" id="ARBA00023034"/>
    </source>
</evidence>
<evidence type="ECO:0000313" key="18">
    <source>
        <dbReference type="Ensembl" id="ENSECAP00000038123.2"/>
    </source>
</evidence>
<dbReference type="GO" id="GO:0006493">
    <property type="term" value="P:protein O-linked glycosylation"/>
    <property type="evidence" value="ECO:0007669"/>
    <property type="project" value="Ensembl"/>
</dbReference>
<evidence type="ECO:0000256" key="1">
    <source>
        <dbReference type="ARBA" id="ARBA00004323"/>
    </source>
</evidence>
<dbReference type="EC" id="2.4.3.3" evidence="14"/>
<accession>A0A3Q2HUY6</accession>
<dbReference type="FunFam" id="3.90.1480.20:FF:000013">
    <property type="entry name" value="ST6 N-acetylgalactosaminide alpha-2,6-sialyltransferase 1"/>
    <property type="match status" value="1"/>
</dbReference>
<keyword evidence="11" id="KW-1015">Disulfide bond</keyword>
<dbReference type="GO" id="GO:0001665">
    <property type="term" value="F:alpha-N-acetylgalactosaminide alpha-2,6-sialyltransferase activity"/>
    <property type="evidence" value="ECO:0007669"/>
    <property type="project" value="UniProtKB-EC"/>
</dbReference>
<dbReference type="Bgee" id="ENSECAG00000016019">
    <property type="expression patterns" value="Expressed in retina and 23 other cell types or tissues"/>
</dbReference>
<dbReference type="GO" id="GO:0000139">
    <property type="term" value="C:Golgi membrane"/>
    <property type="evidence" value="ECO:0007669"/>
    <property type="project" value="UniProtKB-SubCell"/>
</dbReference>
<gene>
    <name evidence="18" type="primary">ST6GALNAC2</name>
</gene>
<evidence type="ECO:0000256" key="17">
    <source>
        <dbReference type="SAM" id="MobiDB-lite"/>
    </source>
</evidence>
<evidence type="ECO:0000256" key="5">
    <source>
        <dbReference type="ARBA" id="ARBA00022679"/>
    </source>
</evidence>
<dbReference type="PaxDb" id="9796-ENSECAP00000038123"/>
<reference evidence="18 19" key="1">
    <citation type="journal article" date="2009" name="Science">
        <title>Genome sequence, comparative analysis, and population genetics of the domestic horse.</title>
        <authorList>
            <consortium name="Broad Institute Genome Sequencing Platform"/>
            <consortium name="Broad Institute Whole Genome Assembly Team"/>
            <person name="Wade C.M."/>
            <person name="Giulotto E."/>
            <person name="Sigurdsson S."/>
            <person name="Zoli M."/>
            <person name="Gnerre S."/>
            <person name="Imsland F."/>
            <person name="Lear T.L."/>
            <person name="Adelson D.L."/>
            <person name="Bailey E."/>
            <person name="Bellone R.R."/>
            <person name="Bloecker H."/>
            <person name="Distl O."/>
            <person name="Edgar R.C."/>
            <person name="Garber M."/>
            <person name="Leeb T."/>
            <person name="Mauceli E."/>
            <person name="MacLeod J.N."/>
            <person name="Penedo M.C.T."/>
            <person name="Raison J.M."/>
            <person name="Sharpe T."/>
            <person name="Vogel J."/>
            <person name="Andersson L."/>
            <person name="Antczak D.F."/>
            <person name="Biagi T."/>
            <person name="Binns M.M."/>
            <person name="Chowdhary B.P."/>
            <person name="Coleman S.J."/>
            <person name="Della Valle G."/>
            <person name="Fryc S."/>
            <person name="Guerin G."/>
            <person name="Hasegawa T."/>
            <person name="Hill E.W."/>
            <person name="Jurka J."/>
            <person name="Kiialainen A."/>
            <person name="Lindgren G."/>
            <person name="Liu J."/>
            <person name="Magnani E."/>
            <person name="Mickelson J.R."/>
            <person name="Murray J."/>
            <person name="Nergadze S.G."/>
            <person name="Onofrio R."/>
            <person name="Pedroni S."/>
            <person name="Piras M.F."/>
            <person name="Raudsepp T."/>
            <person name="Rocchi M."/>
            <person name="Roeed K.H."/>
            <person name="Ryder O.A."/>
            <person name="Searle S."/>
            <person name="Skow L."/>
            <person name="Swinburne J.E."/>
            <person name="Syvaenen A.C."/>
            <person name="Tozaki T."/>
            <person name="Valberg S.J."/>
            <person name="Vaudin M."/>
            <person name="White J.R."/>
            <person name="Zody M.C."/>
            <person name="Lander E.S."/>
            <person name="Lindblad-Toh K."/>
        </authorList>
    </citation>
    <scope>NUCLEOTIDE SEQUENCE [LARGE SCALE GENOMIC DNA]</scope>
    <source>
        <strain evidence="18 19">Thoroughbred</strain>
    </source>
</reference>
<evidence type="ECO:0000313" key="19">
    <source>
        <dbReference type="Proteomes" id="UP000002281"/>
    </source>
</evidence>
<comment type="catalytic activity">
    <reaction evidence="15">
        <text>a 3-O-[N-acetyl-alpha-neuraminyl-(2-&gt;3)-beta-D-galactosyl-(1-&gt;3)-N-acetyl-alpha-D-galactosaminyl]-L-threonyl-[protein] + CMP-N-acetyl-beta-neuraminate = a 3-O-{alpha-Neu5Ac-(2-&gt;3)-beta-D-Gal-(1-&gt;3)-[alpha-Neu5Ac-(2-&gt;6)]-alpha-D-GalNAc}-L-threonyl-[protein] + CMP + H(+)</text>
        <dbReference type="Rhea" id="RHEA:81659"/>
        <dbReference type="Rhea" id="RHEA-COMP:14417"/>
        <dbReference type="Rhea" id="RHEA-COMP:16763"/>
        <dbReference type="ChEBI" id="CHEBI:15378"/>
        <dbReference type="ChEBI" id="CHEBI:57812"/>
        <dbReference type="ChEBI" id="CHEBI:60377"/>
        <dbReference type="ChEBI" id="CHEBI:139598"/>
        <dbReference type="ChEBI" id="CHEBI:156398"/>
    </reaction>
    <physiologicalReaction direction="left-to-right" evidence="15">
        <dbReference type="Rhea" id="RHEA:81660"/>
    </physiologicalReaction>
</comment>
<dbReference type="FunCoup" id="A0A3Q2HUY6">
    <property type="interactions" value="76"/>
</dbReference>
<keyword evidence="4" id="KW-0328">Glycosyltransferase</keyword>
<dbReference type="InterPro" id="IPR001675">
    <property type="entry name" value="Glyco_trans_29"/>
</dbReference>
<evidence type="ECO:0000256" key="2">
    <source>
        <dbReference type="ARBA" id="ARBA00004922"/>
    </source>
</evidence>
<evidence type="ECO:0000256" key="7">
    <source>
        <dbReference type="ARBA" id="ARBA00022968"/>
    </source>
</evidence>
<protein>
    <recommendedName>
        <fullName evidence="14">alpha-N-acetylgalactosaminide alpha-2,6-sialyltransferase</fullName>
        <ecNumber evidence="14">2.4.3.3</ecNumber>
    </recommendedName>
</protein>
<feature type="region of interest" description="Disordered" evidence="17">
    <location>
        <begin position="41"/>
        <end position="70"/>
    </location>
</feature>
<dbReference type="Ensembl" id="ENSECAT00000061236.2">
    <property type="protein sequence ID" value="ENSECAP00000038123.2"/>
    <property type="gene ID" value="ENSECAG00000016019.3"/>
</dbReference>
<dbReference type="AlphaFoldDB" id="A0A3Q2HUY6"/>
<evidence type="ECO:0000256" key="3">
    <source>
        <dbReference type="ARBA" id="ARBA00006003"/>
    </source>
</evidence>
<dbReference type="PANTHER" id="PTHR45941">
    <property type="entry name" value="ALPHA-N-ACETYLGALACTOSAMINIDE ALPHA-2,6-SIALYLTRANSFERASE 2-LIKE-RELATED"/>
    <property type="match status" value="1"/>
</dbReference>
<reference evidence="18" key="3">
    <citation type="submission" date="2025-09" db="UniProtKB">
        <authorList>
            <consortium name="Ensembl"/>
        </authorList>
    </citation>
    <scope>IDENTIFICATION</scope>
    <source>
        <strain evidence="18">Thoroughbred</strain>
    </source>
</reference>
<dbReference type="Pfam" id="PF00777">
    <property type="entry name" value="Glyco_transf_29"/>
    <property type="match status" value="1"/>
</dbReference>
<keyword evidence="7" id="KW-0735">Signal-anchor</keyword>
<keyword evidence="8" id="KW-1133">Transmembrane helix</keyword>
<organism evidence="18 19">
    <name type="scientific">Equus caballus</name>
    <name type="common">Horse</name>
    <dbReference type="NCBI Taxonomy" id="9796"/>
    <lineage>
        <taxon>Eukaryota</taxon>
        <taxon>Metazoa</taxon>
        <taxon>Chordata</taxon>
        <taxon>Craniata</taxon>
        <taxon>Vertebrata</taxon>
        <taxon>Euteleostomi</taxon>
        <taxon>Mammalia</taxon>
        <taxon>Eutheria</taxon>
        <taxon>Laurasiatheria</taxon>
        <taxon>Perissodactyla</taxon>
        <taxon>Equidae</taxon>
        <taxon>Equus</taxon>
    </lineage>
</organism>